<proteinExistence type="predicted"/>
<evidence type="ECO:0000313" key="2">
    <source>
        <dbReference type="EMBL" id="SFS78042.1"/>
    </source>
</evidence>
<protein>
    <submittedName>
        <fullName evidence="2">Uncharacterized protein</fullName>
    </submittedName>
</protein>
<accession>A0A1I6SM55</accession>
<gene>
    <name evidence="2" type="ORF">SAMN05192570_2572</name>
</gene>
<organism evidence="2 3">
    <name type="scientific">Brevundimonas viscosa</name>
    <dbReference type="NCBI Taxonomy" id="871741"/>
    <lineage>
        <taxon>Bacteria</taxon>
        <taxon>Pseudomonadati</taxon>
        <taxon>Pseudomonadota</taxon>
        <taxon>Alphaproteobacteria</taxon>
        <taxon>Caulobacterales</taxon>
        <taxon>Caulobacteraceae</taxon>
        <taxon>Brevundimonas</taxon>
    </lineage>
</organism>
<keyword evidence="1" id="KW-0472">Membrane</keyword>
<evidence type="ECO:0000313" key="3">
    <source>
        <dbReference type="Proteomes" id="UP000198788"/>
    </source>
</evidence>
<sequence>MALHPPLDPPPSRDGPHPAISLLVGFGVIVAGALIVHVVFNALL</sequence>
<dbReference type="RefSeq" id="WP_281246052.1">
    <property type="nucleotide sequence ID" value="NZ_FOZV01000005.1"/>
</dbReference>
<evidence type="ECO:0000256" key="1">
    <source>
        <dbReference type="SAM" id="Phobius"/>
    </source>
</evidence>
<keyword evidence="3" id="KW-1185">Reference proteome</keyword>
<keyword evidence="1" id="KW-0812">Transmembrane</keyword>
<dbReference type="STRING" id="871741.SAMN05192570_2572"/>
<dbReference type="AlphaFoldDB" id="A0A1I6SM55"/>
<dbReference type="Proteomes" id="UP000198788">
    <property type="component" value="Unassembled WGS sequence"/>
</dbReference>
<reference evidence="3" key="1">
    <citation type="submission" date="2016-10" db="EMBL/GenBank/DDBJ databases">
        <authorList>
            <person name="Varghese N."/>
            <person name="Submissions S."/>
        </authorList>
    </citation>
    <scope>NUCLEOTIDE SEQUENCE [LARGE SCALE GENOMIC DNA]</scope>
    <source>
        <strain evidence="3">CGMCC 1.10683</strain>
    </source>
</reference>
<dbReference type="EMBL" id="FOZV01000005">
    <property type="protein sequence ID" value="SFS78042.1"/>
    <property type="molecule type" value="Genomic_DNA"/>
</dbReference>
<feature type="transmembrane region" description="Helical" evidence="1">
    <location>
        <begin position="20"/>
        <end position="43"/>
    </location>
</feature>
<keyword evidence="1" id="KW-1133">Transmembrane helix</keyword>
<name>A0A1I6SM55_9CAUL</name>